<dbReference type="CDD" id="cd23992">
    <property type="entry name" value="PBP_GOBP"/>
    <property type="match status" value="1"/>
</dbReference>
<protein>
    <submittedName>
        <fullName evidence="5">Cul o 2 allergen</fullName>
    </submittedName>
</protein>
<evidence type="ECO:0000256" key="1">
    <source>
        <dbReference type="ARBA" id="ARBA00004613"/>
    </source>
</evidence>
<dbReference type="Pfam" id="PF01395">
    <property type="entry name" value="PBP_GOBP"/>
    <property type="match status" value="1"/>
</dbReference>
<name>K9P1W5_CULOB</name>
<dbReference type="Gene3D" id="1.10.238.20">
    <property type="entry name" value="Pheromone/general odorant binding protein domain"/>
    <property type="match status" value="1"/>
</dbReference>
<organism evidence="5">
    <name type="scientific">Culicoides obsoletus</name>
    <name type="common">Biting midge</name>
    <name type="synonym">Ceratopogon obsoletus</name>
    <dbReference type="NCBI Taxonomy" id="289301"/>
    <lineage>
        <taxon>Eukaryota</taxon>
        <taxon>Metazoa</taxon>
        <taxon>Ecdysozoa</taxon>
        <taxon>Arthropoda</taxon>
        <taxon>Hexapoda</taxon>
        <taxon>Insecta</taxon>
        <taxon>Pterygota</taxon>
        <taxon>Neoptera</taxon>
        <taxon>Endopterygota</taxon>
        <taxon>Diptera</taxon>
        <taxon>Nematocera</taxon>
        <taxon>Chironomoidea</taxon>
        <taxon>Ceratopogonidae</taxon>
        <taxon>Ceratopogoninae</taxon>
        <taxon>Culicoides</taxon>
        <taxon>Avaritia</taxon>
    </lineage>
</organism>
<evidence type="ECO:0000256" key="2">
    <source>
        <dbReference type="ARBA" id="ARBA00008098"/>
    </source>
</evidence>
<evidence type="ECO:0000256" key="4">
    <source>
        <dbReference type="SAM" id="SignalP"/>
    </source>
</evidence>
<reference evidence="5" key="1">
    <citation type="submission" date="2012-08" db="EMBL/GenBank/DDBJ databases">
        <title>Cloning, expression and characterization of Culicoides obsoletus allergens associated with equine insect bite hypersensitivity.</title>
        <authorList>
            <person name="Wilson D.F."/>
            <person name="Schaffartzik A."/>
            <person name="Rhyner C."/>
            <person name="Crameri R."/>
            <person name="Marti E."/>
        </authorList>
    </citation>
    <scope>NUCLEOTIDE SEQUENCE</scope>
    <source>
        <tissue evidence="5">Salivary gland</tissue>
    </source>
</reference>
<feature type="chain" id="PRO_5003934463" evidence="4">
    <location>
        <begin position="22"/>
        <end position="151"/>
    </location>
</feature>
<dbReference type="SMR" id="K9P1W5"/>
<dbReference type="GO" id="GO:0005576">
    <property type="term" value="C:extracellular region"/>
    <property type="evidence" value="ECO:0007669"/>
    <property type="project" value="UniProtKB-SubCell"/>
</dbReference>
<dbReference type="AlphaFoldDB" id="K9P1W5"/>
<proteinExistence type="evidence at transcript level"/>
<dbReference type="SUPFAM" id="SSF47565">
    <property type="entry name" value="Insect pheromone/odorant-binding proteins"/>
    <property type="match status" value="1"/>
</dbReference>
<comment type="similarity">
    <text evidence="2">Belongs to the PBP/GOBP family.</text>
</comment>
<evidence type="ECO:0000256" key="3">
    <source>
        <dbReference type="ARBA" id="ARBA00022525"/>
    </source>
</evidence>
<keyword evidence="4" id="KW-0732">Signal</keyword>
<dbReference type="GO" id="GO:0005549">
    <property type="term" value="F:odorant binding"/>
    <property type="evidence" value="ECO:0007669"/>
    <property type="project" value="InterPro"/>
</dbReference>
<dbReference type="SMART" id="SM00708">
    <property type="entry name" value="PhBP"/>
    <property type="match status" value="1"/>
</dbReference>
<dbReference type="InterPro" id="IPR036728">
    <property type="entry name" value="PBP_GOBP_sf"/>
</dbReference>
<feature type="signal peptide" evidence="4">
    <location>
        <begin position="1"/>
        <end position="21"/>
    </location>
</feature>
<evidence type="ECO:0000313" key="5">
    <source>
        <dbReference type="EMBL" id="AFY26960.1"/>
    </source>
</evidence>
<dbReference type="InterPro" id="IPR006170">
    <property type="entry name" value="PBP/GOBP"/>
</dbReference>
<comment type="subcellular location">
    <subcellularLocation>
        <location evidence="1">Secreted</location>
    </subcellularLocation>
</comment>
<sequence length="151" mass="17515">MTTFKTFIVLLSIALSSLVDAGTPGTTRCEKKNKLSKETIDTYHSWRMPTSFRTKAESCHLHCVLEKIGWMKGHKILDKEINSDIKASKESPEARSSHLRTLLFEDCNIRENNKKDKCKKARDVYKCLVEKFEPRSTFQKAFERAEKRSEK</sequence>
<dbReference type="EMBL" id="JX512274">
    <property type="protein sequence ID" value="AFY26960.1"/>
    <property type="molecule type" value="mRNA"/>
</dbReference>
<reference evidence="5" key="2">
    <citation type="journal article" date="2013" name="Vet. J.">
        <title>Evaluation of an IgE ELISA with Culicoides spp. extracts and recombinant salivary antigens for diagnosis of insect bite hypersensitivity in Warmblood horses.</title>
        <authorList>
            <person name="Peeters L.M."/>
            <person name="Janssens S."/>
            <person name="Goddeeris B.M."/>
            <person name="De Keyser K."/>
            <person name="Wilson A.D."/>
            <person name="Kaufmann C."/>
            <person name="Schaffartzik A."/>
            <person name="Marti E."/>
            <person name="Buys N."/>
        </authorList>
    </citation>
    <scope>NUCLEOTIDE SEQUENCE</scope>
    <source>
        <tissue evidence="5">Salivary gland</tissue>
    </source>
</reference>
<keyword evidence="3" id="KW-0964">Secreted</keyword>
<accession>K9P1W5</accession>